<dbReference type="RefSeq" id="WP_034641518.1">
    <property type="nucleotide sequence ID" value="NZ_CBCSJC010000013.1"/>
</dbReference>
<feature type="domain" description="NAD(P)-binding" evidence="1">
    <location>
        <begin position="7"/>
        <end position="195"/>
    </location>
</feature>
<dbReference type="InterPro" id="IPR051606">
    <property type="entry name" value="Polyketide_Oxido-like"/>
</dbReference>
<dbReference type="InterPro" id="IPR016040">
    <property type="entry name" value="NAD(P)-bd_dom"/>
</dbReference>
<dbReference type="Pfam" id="PF13460">
    <property type="entry name" value="NAD_binding_10"/>
    <property type="match status" value="1"/>
</dbReference>
<reference evidence="2 3" key="1">
    <citation type="submission" date="2014-06" db="EMBL/GenBank/DDBJ databases">
        <title>Draft genome sequence of Bacillus manliponensis JCM 15802 (MCCC 1A00708).</title>
        <authorList>
            <person name="Lai Q."/>
            <person name="Liu Y."/>
            <person name="Shao Z."/>
        </authorList>
    </citation>
    <scope>NUCLEOTIDE SEQUENCE [LARGE SCALE GENOMIC DNA]</scope>
    <source>
        <strain evidence="2 3">JCM 15802</strain>
    </source>
</reference>
<sequence>MKVAIIGGNGKVGRFLMKTAVEAGYKVQMLMRDPNLSTNLSGNVKIIQGDATNIEDIRSVLTGCDAVINTIGPAGKGVFIFHQVTSHIITVMKELHINRYILVSGGSLDVEGDRKSFINKLGAKMFRVFLPAMMEDKQKELACVEKSNIEWTLVRLPFVVDDISSNEIKESLINMPGVKIHNGDIARFLIEQISDNTYIRKCPFIAN</sequence>
<dbReference type="Gene3D" id="3.40.50.720">
    <property type="entry name" value="NAD(P)-binding Rossmann-like Domain"/>
    <property type="match status" value="1"/>
</dbReference>
<dbReference type="SUPFAM" id="SSF51735">
    <property type="entry name" value="NAD(P)-binding Rossmann-fold domains"/>
    <property type="match status" value="1"/>
</dbReference>
<gene>
    <name evidence="2" type="ORF">BAMA_06595</name>
</gene>
<comment type="caution">
    <text evidence="2">The sequence shown here is derived from an EMBL/GenBank/DDBJ whole genome shotgun (WGS) entry which is preliminary data.</text>
</comment>
<dbReference type="GO" id="GO:0004074">
    <property type="term" value="F:biliverdin reductase [NAD(P)H] activity"/>
    <property type="evidence" value="ECO:0007669"/>
    <property type="project" value="TreeGrafter"/>
</dbReference>
<organism evidence="2 3">
    <name type="scientific">Bacillus manliponensis</name>
    <dbReference type="NCBI Taxonomy" id="574376"/>
    <lineage>
        <taxon>Bacteria</taxon>
        <taxon>Bacillati</taxon>
        <taxon>Bacillota</taxon>
        <taxon>Bacilli</taxon>
        <taxon>Bacillales</taxon>
        <taxon>Bacillaceae</taxon>
        <taxon>Bacillus</taxon>
        <taxon>Bacillus cereus group</taxon>
    </lineage>
</organism>
<accession>A0A073JVI9</accession>
<dbReference type="Proteomes" id="UP000027822">
    <property type="component" value="Unassembled WGS sequence"/>
</dbReference>
<dbReference type="AlphaFoldDB" id="A0A073JVI9"/>
<dbReference type="PANTHER" id="PTHR43355:SF2">
    <property type="entry name" value="FLAVIN REDUCTASE (NADPH)"/>
    <property type="match status" value="1"/>
</dbReference>
<dbReference type="InterPro" id="IPR036291">
    <property type="entry name" value="NAD(P)-bd_dom_sf"/>
</dbReference>
<dbReference type="GO" id="GO:0042602">
    <property type="term" value="F:riboflavin reductase (NADPH) activity"/>
    <property type="evidence" value="ECO:0007669"/>
    <property type="project" value="TreeGrafter"/>
</dbReference>
<dbReference type="EMBL" id="JOTN01000016">
    <property type="protein sequence ID" value="KEK18226.1"/>
    <property type="molecule type" value="Genomic_DNA"/>
</dbReference>
<protein>
    <submittedName>
        <fullName evidence="2">NADH-flavin reductase</fullName>
    </submittedName>
</protein>
<name>A0A073JVI9_9BACI</name>
<evidence type="ECO:0000313" key="2">
    <source>
        <dbReference type="EMBL" id="KEK18226.1"/>
    </source>
</evidence>
<proteinExistence type="predicted"/>
<dbReference type="eggNOG" id="COG0702">
    <property type="taxonomic scope" value="Bacteria"/>
</dbReference>
<dbReference type="STRING" id="574376.BAMA_06595"/>
<keyword evidence="3" id="KW-1185">Reference proteome</keyword>
<dbReference type="PANTHER" id="PTHR43355">
    <property type="entry name" value="FLAVIN REDUCTASE (NADPH)"/>
    <property type="match status" value="1"/>
</dbReference>
<dbReference type="OrthoDB" id="9790734at2"/>
<evidence type="ECO:0000313" key="3">
    <source>
        <dbReference type="Proteomes" id="UP000027822"/>
    </source>
</evidence>
<evidence type="ECO:0000259" key="1">
    <source>
        <dbReference type="Pfam" id="PF13460"/>
    </source>
</evidence>